<proteinExistence type="predicted"/>
<evidence type="ECO:0000313" key="3">
    <source>
        <dbReference type="Proteomes" id="UP001596203"/>
    </source>
</evidence>
<dbReference type="RefSeq" id="WP_377428578.1">
    <property type="nucleotide sequence ID" value="NZ_JBHSPR010000037.1"/>
</dbReference>
<dbReference type="Proteomes" id="UP001596203">
    <property type="component" value="Unassembled WGS sequence"/>
</dbReference>
<gene>
    <name evidence="2" type="ORF">ACFP2T_32620</name>
</gene>
<name>A0ABW1KIA2_9ACTN</name>
<organism evidence="2 3">
    <name type="scientific">Plantactinospora solaniradicis</name>
    <dbReference type="NCBI Taxonomy" id="1723736"/>
    <lineage>
        <taxon>Bacteria</taxon>
        <taxon>Bacillati</taxon>
        <taxon>Actinomycetota</taxon>
        <taxon>Actinomycetes</taxon>
        <taxon>Micromonosporales</taxon>
        <taxon>Micromonosporaceae</taxon>
        <taxon>Plantactinospora</taxon>
    </lineage>
</organism>
<keyword evidence="3" id="KW-1185">Reference proteome</keyword>
<reference evidence="3" key="1">
    <citation type="journal article" date="2019" name="Int. J. Syst. Evol. Microbiol.">
        <title>The Global Catalogue of Microorganisms (GCM) 10K type strain sequencing project: providing services to taxonomists for standard genome sequencing and annotation.</title>
        <authorList>
            <consortium name="The Broad Institute Genomics Platform"/>
            <consortium name="The Broad Institute Genome Sequencing Center for Infectious Disease"/>
            <person name="Wu L."/>
            <person name="Ma J."/>
        </authorList>
    </citation>
    <scope>NUCLEOTIDE SEQUENCE [LARGE SCALE GENOMIC DNA]</scope>
    <source>
        <strain evidence="3">ZS-35-S2</strain>
    </source>
</reference>
<keyword evidence="1" id="KW-0472">Membrane</keyword>
<comment type="caution">
    <text evidence="2">The sequence shown here is derived from an EMBL/GenBank/DDBJ whole genome shotgun (WGS) entry which is preliminary data.</text>
</comment>
<keyword evidence="1" id="KW-0812">Transmembrane</keyword>
<dbReference type="EMBL" id="JBHSPR010000037">
    <property type="protein sequence ID" value="MFC6020902.1"/>
    <property type="molecule type" value="Genomic_DNA"/>
</dbReference>
<keyword evidence="1" id="KW-1133">Transmembrane helix</keyword>
<evidence type="ECO:0000313" key="2">
    <source>
        <dbReference type="EMBL" id="MFC6020902.1"/>
    </source>
</evidence>
<protein>
    <recommendedName>
        <fullName evidence="4">DUF3618 domain-containing protein</fullName>
    </recommendedName>
</protein>
<feature type="transmembrane region" description="Helical" evidence="1">
    <location>
        <begin position="35"/>
        <end position="52"/>
    </location>
</feature>
<evidence type="ECO:0008006" key="4">
    <source>
        <dbReference type="Google" id="ProtNLM"/>
    </source>
</evidence>
<accession>A0ABW1KIA2</accession>
<evidence type="ECO:0000256" key="1">
    <source>
        <dbReference type="SAM" id="Phobius"/>
    </source>
</evidence>
<sequence length="59" mass="6263">MSDGRVGDLVTGVIGTAAGTVVDPKQGIRQVRSHLTVPVLIAVGVVVGYLLGRRMHRQR</sequence>